<accession>A0ABT4WWI5</accession>
<dbReference type="Gene3D" id="1.10.510.10">
    <property type="entry name" value="Transferase(Phosphotransferase) domain 1"/>
    <property type="match status" value="1"/>
</dbReference>
<sequence>MDMDKHLQEFLEACLFRGKIVDRREGRGGLIYIVDQENSFPNRVAYKTIKEFENNTAERVNGFIREAHNWVDFSGHYSIITPHFIKFYNGVPLVCMPCCDGDLRDLIELKPDLVAVINIGLQIVKGMIVANSRGMEYHQDIKPENILYSDLSKKLRDFPPSHIDPSVRYSVKIADFGVANAWFDDHLGGTNSYKAPEQYVVDKTKAFAPDVFAVGIVIAELYQGYHPAVQSSTIDPGKTWKGSKLKKWAGSDIRNFSEPQSPAAEALIKLLGDMLSAEPSARPTFSRCYERLAELLATLSPITLNQMELLFDYYDCNANHQSLESDLHGQLKLLVIPSKRQFVKDKLARDLSFCLGTDSEDLENFLEIHHRANALQQACRGDIDSAQRALLIEASRKVVLFVLSSCELINSFNLWSTPAFKESPPEKIGSDLEARSEILCTNIERLIYLKSYDQELKGQVESGGSEIKACLLMNEASNEWIANRWSNARALLGRALQLATSEPELDVLYKNWLSVEKLHSEPDA</sequence>
<keyword evidence="2" id="KW-0808">Transferase</keyword>
<dbReference type="InterPro" id="IPR051681">
    <property type="entry name" value="Ser/Thr_Kinases-Pseudokinases"/>
</dbReference>
<dbReference type="Proteomes" id="UP001212337">
    <property type="component" value="Unassembled WGS sequence"/>
</dbReference>
<reference evidence="2 3" key="1">
    <citation type="submission" date="2023-01" db="EMBL/GenBank/DDBJ databases">
        <title>Effects of deletion of Siderophore biosynthase gene in Pseudomonas fragi on quorum sensing and spoliage ability.</title>
        <authorList>
            <person name="Cui F."/>
            <person name="Wang D."/>
            <person name="Liu J."/>
            <person name="Wang Q."/>
            <person name="Li T."/>
            <person name="Li J."/>
        </authorList>
    </citation>
    <scope>NUCLEOTIDE SEQUENCE [LARGE SCALE GENOMIC DNA]</scope>
    <source>
        <strain evidence="2 3">MS-10</strain>
    </source>
</reference>
<dbReference type="PANTHER" id="PTHR44329">
    <property type="entry name" value="SERINE/THREONINE-PROTEIN KINASE TNNI3K-RELATED"/>
    <property type="match status" value="1"/>
</dbReference>
<name>A0ABT4WWI5_PSEFR</name>
<keyword evidence="2" id="KW-0418">Kinase</keyword>
<dbReference type="PANTHER" id="PTHR44329:SF289">
    <property type="entry name" value="SERINE_THREONINE-PROTEIN KINASE VIK"/>
    <property type="match status" value="1"/>
</dbReference>
<dbReference type="SUPFAM" id="SSF56112">
    <property type="entry name" value="Protein kinase-like (PK-like)"/>
    <property type="match status" value="1"/>
</dbReference>
<evidence type="ECO:0000313" key="3">
    <source>
        <dbReference type="Proteomes" id="UP001212337"/>
    </source>
</evidence>
<dbReference type="RefSeq" id="WP_178128620.1">
    <property type="nucleotide sequence ID" value="NZ_JAQJVI010000025.1"/>
</dbReference>
<dbReference type="EMBL" id="JAQJVI010000025">
    <property type="protein sequence ID" value="MDA7023512.1"/>
    <property type="molecule type" value="Genomic_DNA"/>
</dbReference>
<feature type="domain" description="Protein kinase" evidence="1">
    <location>
        <begin position="19"/>
        <end position="296"/>
    </location>
</feature>
<comment type="caution">
    <text evidence="2">The sequence shown here is derived from an EMBL/GenBank/DDBJ whole genome shotgun (WGS) entry which is preliminary data.</text>
</comment>
<dbReference type="PROSITE" id="PS50011">
    <property type="entry name" value="PROTEIN_KINASE_DOM"/>
    <property type="match status" value="1"/>
</dbReference>
<gene>
    <name evidence="2" type="ORF">PI499_16745</name>
</gene>
<protein>
    <submittedName>
        <fullName evidence="2">Protein kinase</fullName>
    </submittedName>
</protein>
<dbReference type="GO" id="GO:0016301">
    <property type="term" value="F:kinase activity"/>
    <property type="evidence" value="ECO:0007669"/>
    <property type="project" value="UniProtKB-KW"/>
</dbReference>
<dbReference type="SMART" id="SM00220">
    <property type="entry name" value="S_TKc"/>
    <property type="match status" value="1"/>
</dbReference>
<dbReference type="InterPro" id="IPR011009">
    <property type="entry name" value="Kinase-like_dom_sf"/>
</dbReference>
<evidence type="ECO:0000313" key="2">
    <source>
        <dbReference type="EMBL" id="MDA7023512.1"/>
    </source>
</evidence>
<dbReference type="InterPro" id="IPR000719">
    <property type="entry name" value="Prot_kinase_dom"/>
</dbReference>
<organism evidence="2 3">
    <name type="scientific">Pseudomonas fragi</name>
    <dbReference type="NCBI Taxonomy" id="296"/>
    <lineage>
        <taxon>Bacteria</taxon>
        <taxon>Pseudomonadati</taxon>
        <taxon>Pseudomonadota</taxon>
        <taxon>Gammaproteobacteria</taxon>
        <taxon>Pseudomonadales</taxon>
        <taxon>Pseudomonadaceae</taxon>
        <taxon>Pseudomonas</taxon>
    </lineage>
</organism>
<proteinExistence type="predicted"/>
<keyword evidence="3" id="KW-1185">Reference proteome</keyword>
<evidence type="ECO:0000259" key="1">
    <source>
        <dbReference type="PROSITE" id="PS50011"/>
    </source>
</evidence>
<dbReference type="Pfam" id="PF00069">
    <property type="entry name" value="Pkinase"/>
    <property type="match status" value="1"/>
</dbReference>